<evidence type="ECO:0000256" key="11">
    <source>
        <dbReference type="ARBA" id="ARBA00023012"/>
    </source>
</evidence>
<evidence type="ECO:0000259" key="15">
    <source>
        <dbReference type="PROSITE" id="PS50109"/>
    </source>
</evidence>
<keyword evidence="6 14" id="KW-0812">Transmembrane</keyword>
<reference evidence="18 19" key="2">
    <citation type="submission" date="2019-05" db="EMBL/GenBank/DDBJ databases">
        <authorList>
            <person name="Suflita J.M."/>
            <person name="Marks C.R."/>
        </authorList>
    </citation>
    <scope>NUCLEOTIDE SEQUENCE [LARGE SCALE GENOMIC DNA]</scope>
    <source>
        <strain evidence="18 19">ALDC</strain>
    </source>
</reference>
<evidence type="ECO:0000256" key="10">
    <source>
        <dbReference type="ARBA" id="ARBA00022989"/>
    </source>
</evidence>
<comment type="subcellular location">
    <subcellularLocation>
        <location evidence="2">Membrane</location>
        <topology evidence="2">Multi-pass membrane protein</topology>
    </subcellularLocation>
</comment>
<dbReference type="GO" id="GO:0005524">
    <property type="term" value="F:ATP binding"/>
    <property type="evidence" value="ECO:0007669"/>
    <property type="project" value="UniProtKB-KW"/>
</dbReference>
<evidence type="ECO:0000256" key="8">
    <source>
        <dbReference type="ARBA" id="ARBA00022777"/>
    </source>
</evidence>
<evidence type="ECO:0000256" key="3">
    <source>
        <dbReference type="ARBA" id="ARBA00012438"/>
    </source>
</evidence>
<feature type="transmembrane region" description="Helical" evidence="14">
    <location>
        <begin position="70"/>
        <end position="87"/>
    </location>
</feature>
<feature type="transmembrane region" description="Helical" evidence="14">
    <location>
        <begin position="122"/>
        <end position="139"/>
    </location>
</feature>
<dbReference type="PROSITE" id="PS50109">
    <property type="entry name" value="HIS_KIN"/>
    <property type="match status" value="1"/>
</dbReference>
<evidence type="ECO:0000256" key="9">
    <source>
        <dbReference type="ARBA" id="ARBA00022840"/>
    </source>
</evidence>
<dbReference type="Gene3D" id="3.30.450.20">
    <property type="entry name" value="PAS domain"/>
    <property type="match status" value="2"/>
</dbReference>
<evidence type="ECO:0000259" key="17">
    <source>
        <dbReference type="PROSITE" id="PS50113"/>
    </source>
</evidence>
<dbReference type="OrthoDB" id="6231at2"/>
<evidence type="ECO:0000256" key="6">
    <source>
        <dbReference type="ARBA" id="ARBA00022692"/>
    </source>
</evidence>
<evidence type="ECO:0000256" key="1">
    <source>
        <dbReference type="ARBA" id="ARBA00000085"/>
    </source>
</evidence>
<dbReference type="GO" id="GO:0007234">
    <property type="term" value="P:osmosensory signaling via phosphorelay pathway"/>
    <property type="evidence" value="ECO:0007669"/>
    <property type="project" value="TreeGrafter"/>
</dbReference>
<evidence type="ECO:0000259" key="16">
    <source>
        <dbReference type="PROSITE" id="PS50112"/>
    </source>
</evidence>
<dbReference type="Gene3D" id="1.10.287.130">
    <property type="match status" value="1"/>
</dbReference>
<evidence type="ECO:0000313" key="18">
    <source>
        <dbReference type="EMBL" id="QCQ21496.1"/>
    </source>
</evidence>
<dbReference type="Pfam" id="PF02518">
    <property type="entry name" value="HATPase_c"/>
    <property type="match status" value="1"/>
</dbReference>
<dbReference type="InterPro" id="IPR013767">
    <property type="entry name" value="PAS_fold"/>
</dbReference>
<reference evidence="18 19" key="1">
    <citation type="submission" date="2019-05" db="EMBL/GenBank/DDBJ databases">
        <title>The Complete Genome Sequence of the n-alkane-degrading Desulfoglaeba alkanexedens ALDC reveals multiple alkylsuccinate synthase gene clusters.</title>
        <authorList>
            <person name="Callaghan A.V."/>
            <person name="Davidova I.A."/>
            <person name="Duncan K.E."/>
            <person name="Morris B."/>
            <person name="McInerney M.J."/>
        </authorList>
    </citation>
    <scope>NUCLEOTIDE SEQUENCE [LARGE SCALE GENOMIC DNA]</scope>
    <source>
        <strain evidence="18 19">ALDC</strain>
    </source>
</reference>
<dbReference type="AlphaFoldDB" id="A0A4P8L0X3"/>
<dbReference type="PROSITE" id="PS50112">
    <property type="entry name" value="PAS"/>
    <property type="match status" value="1"/>
</dbReference>
<comment type="catalytic activity">
    <reaction evidence="1">
        <text>ATP + protein L-histidine = ADP + protein N-phospho-L-histidine.</text>
        <dbReference type="EC" id="2.7.13.3"/>
    </reaction>
</comment>
<dbReference type="GO" id="GO:0000156">
    <property type="term" value="F:phosphorelay response regulator activity"/>
    <property type="evidence" value="ECO:0007669"/>
    <property type="project" value="TreeGrafter"/>
</dbReference>
<dbReference type="CDD" id="cd00130">
    <property type="entry name" value="PAS"/>
    <property type="match status" value="1"/>
</dbReference>
<evidence type="ECO:0000256" key="2">
    <source>
        <dbReference type="ARBA" id="ARBA00004141"/>
    </source>
</evidence>
<dbReference type="KEGG" id="dax:FDQ92_04480"/>
<protein>
    <recommendedName>
        <fullName evidence="3">histidine kinase</fullName>
        <ecNumber evidence="3">2.7.13.3</ecNumber>
    </recommendedName>
</protein>
<dbReference type="InterPro" id="IPR004358">
    <property type="entry name" value="Sig_transdc_His_kin-like_C"/>
</dbReference>
<dbReference type="SMART" id="SM00387">
    <property type="entry name" value="HATPase_c"/>
    <property type="match status" value="1"/>
</dbReference>
<evidence type="ECO:0000256" key="7">
    <source>
        <dbReference type="ARBA" id="ARBA00022741"/>
    </source>
</evidence>
<keyword evidence="13" id="KW-0175">Coiled coil</keyword>
<feature type="domain" description="Histidine kinase" evidence="15">
    <location>
        <begin position="446"/>
        <end position="659"/>
    </location>
</feature>
<dbReference type="Proteomes" id="UP000298602">
    <property type="component" value="Chromosome"/>
</dbReference>
<dbReference type="SMART" id="SM00091">
    <property type="entry name" value="PAS"/>
    <property type="match status" value="2"/>
</dbReference>
<dbReference type="InterPro" id="IPR036890">
    <property type="entry name" value="HATPase_C_sf"/>
</dbReference>
<evidence type="ECO:0000256" key="13">
    <source>
        <dbReference type="SAM" id="Coils"/>
    </source>
</evidence>
<dbReference type="InterPro" id="IPR035965">
    <property type="entry name" value="PAS-like_dom_sf"/>
</dbReference>
<feature type="transmembrane region" description="Helical" evidence="14">
    <location>
        <begin position="45"/>
        <end position="64"/>
    </location>
</feature>
<dbReference type="InterPro" id="IPR003594">
    <property type="entry name" value="HATPase_dom"/>
</dbReference>
<dbReference type="SUPFAM" id="SSF55874">
    <property type="entry name" value="ATPase domain of HSP90 chaperone/DNA topoisomerase II/histidine kinase"/>
    <property type="match status" value="1"/>
</dbReference>
<dbReference type="GO" id="GO:0000155">
    <property type="term" value="F:phosphorelay sensor kinase activity"/>
    <property type="evidence" value="ECO:0007669"/>
    <property type="project" value="InterPro"/>
</dbReference>
<evidence type="ECO:0000256" key="14">
    <source>
        <dbReference type="SAM" id="Phobius"/>
    </source>
</evidence>
<gene>
    <name evidence="18" type="ORF">FDQ92_04480</name>
</gene>
<evidence type="ECO:0000256" key="4">
    <source>
        <dbReference type="ARBA" id="ARBA00022553"/>
    </source>
</evidence>
<organism evidence="18 19">
    <name type="scientific">Desulfoglaeba alkanexedens ALDC</name>
    <dbReference type="NCBI Taxonomy" id="980445"/>
    <lineage>
        <taxon>Bacteria</taxon>
        <taxon>Pseudomonadati</taxon>
        <taxon>Thermodesulfobacteriota</taxon>
        <taxon>Syntrophobacteria</taxon>
        <taxon>Syntrophobacterales</taxon>
        <taxon>Syntrophobacteraceae</taxon>
        <taxon>Desulfoglaeba</taxon>
    </lineage>
</organism>
<evidence type="ECO:0000256" key="5">
    <source>
        <dbReference type="ARBA" id="ARBA00022679"/>
    </source>
</evidence>
<evidence type="ECO:0000313" key="19">
    <source>
        <dbReference type="Proteomes" id="UP000298602"/>
    </source>
</evidence>
<dbReference type="PANTHER" id="PTHR42878">
    <property type="entry name" value="TWO-COMPONENT HISTIDINE KINASE"/>
    <property type="match status" value="1"/>
</dbReference>
<sequence length="659" mass="74049">MKAEDGDCGMNETDSMEGSKIDRAQAVRGRGLFPSFRKLCEKRRATAVGLLTAFCIGITAYFHGVLHAEAIFVHFYYLPIVLAALFWGKKGVGIALFLSAYVLWSHRFVWDRPLNTEDWVRVSLLVGIGFAVAALSERLKGVQRELVLSRTRYSEMFRHMSEGVAVYKTVDDGRSFVTVDMNEAAELLDGVSKKEVLGKDVTAVFPSIETSGLLDVFRRVWESGKPQSHPVRFYTGRRMSGWRENYVYRLPSGEVVAVYTDRSREKLAEEKLLELASIVEFSNDAILSIDLNGTVRSWNPAAERIYGYSAEEMVGRSILTLVPPDYHEEVLGDLERIKNGVRLEHHESVRITRDGRHLHVSVTISPVKDAEGRIVGISNIARDITQQKQMAAALERARVQLERRVEERTRELAQANEELRAEIARREEVEEALRESSEKIKFFAYSVAHDLKSPAIGIYGLANLLVRKYSDRLDEKGRAVCSQILKASEQVAALVDKINLFIASKESPLNVESLRVKELFEMIREEFSLQPGLRRIGWCEPDTEAEILADRLAMIRIFRNLVDNALKYGGESLTEIRLSYQASAGLHVLTVADNGAGIRGENAERIFGLFHREGNTGDTQGTGLGLAIVKELAERHGGRVWVESQEDRGTTFFVALPKD</sequence>
<dbReference type="SUPFAM" id="SSF55785">
    <property type="entry name" value="PYP-like sensor domain (PAS domain)"/>
    <property type="match status" value="2"/>
</dbReference>
<dbReference type="EMBL" id="CP040098">
    <property type="protein sequence ID" value="QCQ21496.1"/>
    <property type="molecule type" value="Genomic_DNA"/>
</dbReference>
<feature type="domain" description="PAS" evidence="16">
    <location>
        <begin position="271"/>
        <end position="341"/>
    </location>
</feature>
<dbReference type="InterPro" id="IPR036097">
    <property type="entry name" value="HisK_dim/P_sf"/>
</dbReference>
<keyword evidence="4" id="KW-0597">Phosphoprotein</keyword>
<accession>A0A4P8L0X3</accession>
<proteinExistence type="predicted"/>
<feature type="coiled-coil region" evidence="13">
    <location>
        <begin position="384"/>
        <end position="439"/>
    </location>
</feature>
<keyword evidence="7" id="KW-0547">Nucleotide-binding</keyword>
<dbReference type="InterPro" id="IPR000014">
    <property type="entry name" value="PAS"/>
</dbReference>
<keyword evidence="8" id="KW-0418">Kinase</keyword>
<keyword evidence="11" id="KW-0902">Two-component regulatory system</keyword>
<dbReference type="EC" id="2.7.13.3" evidence="3"/>
<keyword evidence="10 14" id="KW-1133">Transmembrane helix</keyword>
<keyword evidence="5" id="KW-0808">Transferase</keyword>
<dbReference type="InterPro" id="IPR050351">
    <property type="entry name" value="BphY/WalK/GraS-like"/>
</dbReference>
<dbReference type="InterPro" id="IPR000700">
    <property type="entry name" value="PAS-assoc_C"/>
</dbReference>
<dbReference type="GO" id="GO:0030295">
    <property type="term" value="F:protein kinase activator activity"/>
    <property type="evidence" value="ECO:0007669"/>
    <property type="project" value="TreeGrafter"/>
</dbReference>
<name>A0A4P8L0X3_9BACT</name>
<dbReference type="PRINTS" id="PR00344">
    <property type="entry name" value="BCTRLSENSOR"/>
</dbReference>
<dbReference type="PANTHER" id="PTHR42878:SF7">
    <property type="entry name" value="SENSOR HISTIDINE KINASE GLRK"/>
    <property type="match status" value="1"/>
</dbReference>
<dbReference type="CDD" id="cd00082">
    <property type="entry name" value="HisKA"/>
    <property type="match status" value="1"/>
</dbReference>
<dbReference type="InterPro" id="IPR003661">
    <property type="entry name" value="HisK_dim/P_dom"/>
</dbReference>
<feature type="domain" description="PAC" evidence="17">
    <location>
        <begin position="344"/>
        <end position="396"/>
    </location>
</feature>
<keyword evidence="9" id="KW-0067">ATP-binding</keyword>
<dbReference type="Pfam" id="PF00989">
    <property type="entry name" value="PAS"/>
    <property type="match status" value="1"/>
</dbReference>
<dbReference type="InterPro" id="IPR005467">
    <property type="entry name" value="His_kinase_dom"/>
</dbReference>
<dbReference type="SUPFAM" id="SSF47384">
    <property type="entry name" value="Homodimeric domain of signal transducing histidine kinase"/>
    <property type="match status" value="1"/>
</dbReference>
<dbReference type="GO" id="GO:0006355">
    <property type="term" value="P:regulation of DNA-templated transcription"/>
    <property type="evidence" value="ECO:0007669"/>
    <property type="project" value="InterPro"/>
</dbReference>
<keyword evidence="19" id="KW-1185">Reference proteome</keyword>
<dbReference type="Gene3D" id="3.30.565.10">
    <property type="entry name" value="Histidine kinase-like ATPase, C-terminal domain"/>
    <property type="match status" value="1"/>
</dbReference>
<keyword evidence="12 14" id="KW-0472">Membrane</keyword>
<dbReference type="NCBIfam" id="TIGR00229">
    <property type="entry name" value="sensory_box"/>
    <property type="match status" value="1"/>
</dbReference>
<dbReference type="GO" id="GO:0016020">
    <property type="term" value="C:membrane"/>
    <property type="evidence" value="ECO:0007669"/>
    <property type="project" value="UniProtKB-SubCell"/>
</dbReference>
<evidence type="ECO:0000256" key="12">
    <source>
        <dbReference type="ARBA" id="ARBA00023136"/>
    </source>
</evidence>
<dbReference type="PROSITE" id="PS50113">
    <property type="entry name" value="PAC"/>
    <property type="match status" value="1"/>
</dbReference>
<dbReference type="CDD" id="cd00075">
    <property type="entry name" value="HATPase"/>
    <property type="match status" value="1"/>
</dbReference>
<dbReference type="Pfam" id="PF13426">
    <property type="entry name" value="PAS_9"/>
    <property type="match status" value="1"/>
</dbReference>